<dbReference type="InterPro" id="IPR016484">
    <property type="entry name" value="GTPase_Der"/>
</dbReference>
<evidence type="ECO:0000256" key="3">
    <source>
        <dbReference type="ARBA" id="ARBA00022517"/>
    </source>
</evidence>
<reference evidence="13 14" key="1">
    <citation type="journal article" date="2013" name="Environ. Microbiol.">
        <title>Chloride and organic osmolytes: a hybrid strategy to cope with elevated salinities by the moderately halophilic, chloride-dependent bacterium Halobacillus halophilus.</title>
        <authorList>
            <person name="Saum S.H."/>
            <person name="Pfeiffer F."/>
            <person name="Palm P."/>
            <person name="Rampp M."/>
            <person name="Schuster S.C."/>
            <person name="Muller V."/>
            <person name="Oesterhelt D."/>
        </authorList>
    </citation>
    <scope>NUCLEOTIDE SEQUENCE [LARGE SCALE GENOMIC DNA]</scope>
    <source>
        <strain evidence="14">ATCC 35676 / DSM 2266 / JCM 20832 / KCTC 3685 / LMG 17431 / NBRC 102448 / NCIMB 2269</strain>
    </source>
</reference>
<dbReference type="KEGG" id="hhd:HBHAL_3293"/>
<dbReference type="Proteomes" id="UP000007397">
    <property type="component" value="Chromosome"/>
</dbReference>
<dbReference type="EMBL" id="HE717023">
    <property type="protein sequence ID" value="CCG45639.1"/>
    <property type="molecule type" value="Genomic_DNA"/>
</dbReference>
<dbReference type="Gene3D" id="3.40.50.300">
    <property type="entry name" value="P-loop containing nucleotide triphosphate hydrolases"/>
    <property type="match status" value="2"/>
</dbReference>
<dbReference type="InterPro" id="IPR031166">
    <property type="entry name" value="G_ENGA"/>
</dbReference>
<feature type="domain" description="EngA-type G" evidence="12">
    <location>
        <begin position="176"/>
        <end position="351"/>
    </location>
</feature>
<evidence type="ECO:0000313" key="13">
    <source>
        <dbReference type="EMBL" id="CCG45639.1"/>
    </source>
</evidence>
<dbReference type="HOGENOM" id="CLU_016077_6_2_9"/>
<evidence type="ECO:0000256" key="10">
    <source>
        <dbReference type="PROSITE-ProRule" id="PRU01049"/>
    </source>
</evidence>
<evidence type="ECO:0000259" key="12">
    <source>
        <dbReference type="PROSITE" id="PS51712"/>
    </source>
</evidence>
<keyword evidence="3 9" id="KW-0690">Ribosome biogenesis</keyword>
<protein>
    <recommendedName>
        <fullName evidence="2 9">GTPase Der</fullName>
    </recommendedName>
    <alternativeName>
        <fullName evidence="7 9">GTP-binding protein EngA</fullName>
    </alternativeName>
</protein>
<dbReference type="NCBIfam" id="TIGR03594">
    <property type="entry name" value="GTPase_EngA"/>
    <property type="match status" value="1"/>
</dbReference>
<dbReference type="FunFam" id="3.30.300.20:FF:000004">
    <property type="entry name" value="GTPase Der"/>
    <property type="match status" value="1"/>
</dbReference>
<dbReference type="STRING" id="866895.HBHAL_3293"/>
<feature type="binding site" evidence="9">
    <location>
        <begin position="57"/>
        <end position="61"/>
    </location>
    <ligand>
        <name>GTP</name>
        <dbReference type="ChEBI" id="CHEBI:37565"/>
        <label>1</label>
    </ligand>
</feature>
<dbReference type="PATRIC" id="fig|866895.3.peg.2310"/>
<evidence type="ECO:0000256" key="11">
    <source>
        <dbReference type="RuleBase" id="RU004481"/>
    </source>
</evidence>
<dbReference type="HAMAP" id="MF_00195">
    <property type="entry name" value="GTPase_Der"/>
    <property type="match status" value="1"/>
</dbReference>
<feature type="binding site" evidence="9">
    <location>
        <begin position="229"/>
        <end position="233"/>
    </location>
    <ligand>
        <name>GTP</name>
        <dbReference type="ChEBI" id="CHEBI:37565"/>
        <label>2</label>
    </ligand>
</feature>
<dbReference type="InterPro" id="IPR006073">
    <property type="entry name" value="GTP-bd"/>
</dbReference>
<accession>I0JNB9</accession>
<keyword evidence="14" id="KW-1185">Reference proteome</keyword>
<feature type="domain" description="EngA-type G" evidence="12">
    <location>
        <begin position="4"/>
        <end position="167"/>
    </location>
</feature>
<dbReference type="GO" id="GO:0042254">
    <property type="term" value="P:ribosome biogenesis"/>
    <property type="evidence" value="ECO:0007669"/>
    <property type="project" value="UniProtKB-KW"/>
</dbReference>
<evidence type="ECO:0000256" key="9">
    <source>
        <dbReference type="HAMAP-Rule" id="MF_00195"/>
    </source>
</evidence>
<dbReference type="FunFam" id="3.40.50.300:FF:000057">
    <property type="entry name" value="GTPase Der"/>
    <property type="match status" value="1"/>
</dbReference>
<keyword evidence="4 11" id="KW-0677">Repeat</keyword>
<dbReference type="PANTHER" id="PTHR43834:SF6">
    <property type="entry name" value="GTPASE DER"/>
    <property type="match status" value="1"/>
</dbReference>
<keyword evidence="6 9" id="KW-0342">GTP-binding</keyword>
<dbReference type="NCBIfam" id="TIGR00231">
    <property type="entry name" value="small_GTP"/>
    <property type="match status" value="2"/>
</dbReference>
<evidence type="ECO:0000256" key="7">
    <source>
        <dbReference type="ARBA" id="ARBA00032345"/>
    </source>
</evidence>
<dbReference type="CDD" id="cd01895">
    <property type="entry name" value="EngA2"/>
    <property type="match status" value="1"/>
</dbReference>
<dbReference type="PROSITE" id="PS51712">
    <property type="entry name" value="G_ENGA"/>
    <property type="match status" value="2"/>
</dbReference>
<comment type="similarity">
    <text evidence="1 9 10 11">Belongs to the TRAFAC class TrmE-Era-EngA-EngB-Septin-like GTPase superfamily. EngA (Der) GTPase family.</text>
</comment>
<dbReference type="CDD" id="cd01894">
    <property type="entry name" value="EngA1"/>
    <property type="match status" value="1"/>
</dbReference>
<feature type="binding site" evidence="9">
    <location>
        <begin position="182"/>
        <end position="189"/>
    </location>
    <ligand>
        <name>GTP</name>
        <dbReference type="ChEBI" id="CHEBI:37565"/>
        <label>2</label>
    </ligand>
</feature>
<dbReference type="GO" id="GO:0043022">
    <property type="term" value="F:ribosome binding"/>
    <property type="evidence" value="ECO:0007669"/>
    <property type="project" value="TreeGrafter"/>
</dbReference>
<dbReference type="SUPFAM" id="SSF52540">
    <property type="entry name" value="P-loop containing nucleoside triphosphate hydrolases"/>
    <property type="match status" value="2"/>
</dbReference>
<evidence type="ECO:0000256" key="2">
    <source>
        <dbReference type="ARBA" id="ARBA00020953"/>
    </source>
</evidence>
<organism evidence="13 14">
    <name type="scientific">Halobacillus halophilus (strain ATCC 35676 / DSM 2266 / JCM 20832 / KCTC 3685 / LMG 17431 / NBRC 102448 / NCIMB 2269)</name>
    <name type="common">Sporosarcina halophila</name>
    <dbReference type="NCBI Taxonomy" id="866895"/>
    <lineage>
        <taxon>Bacteria</taxon>
        <taxon>Bacillati</taxon>
        <taxon>Bacillota</taxon>
        <taxon>Bacilli</taxon>
        <taxon>Bacillales</taxon>
        <taxon>Bacillaceae</taxon>
        <taxon>Halobacillus</taxon>
    </lineage>
</organism>
<evidence type="ECO:0000256" key="5">
    <source>
        <dbReference type="ARBA" id="ARBA00022741"/>
    </source>
</evidence>
<feature type="binding site" evidence="9">
    <location>
        <begin position="10"/>
        <end position="17"/>
    </location>
    <ligand>
        <name>GTP</name>
        <dbReference type="ChEBI" id="CHEBI:37565"/>
        <label>1</label>
    </ligand>
</feature>
<dbReference type="PIRSF" id="PIRSF006485">
    <property type="entry name" value="GTP-binding_EngA"/>
    <property type="match status" value="1"/>
</dbReference>
<evidence type="ECO:0000256" key="6">
    <source>
        <dbReference type="ARBA" id="ARBA00023134"/>
    </source>
</evidence>
<dbReference type="InterPro" id="IPR015946">
    <property type="entry name" value="KH_dom-like_a/b"/>
</dbReference>
<dbReference type="InterPro" id="IPR005225">
    <property type="entry name" value="Small_GTP-bd"/>
</dbReference>
<dbReference type="eggNOG" id="COG1160">
    <property type="taxonomic scope" value="Bacteria"/>
</dbReference>
<comment type="function">
    <text evidence="8 9 11">GTPase that plays an essential role in the late steps of ribosome biogenesis.</text>
</comment>
<dbReference type="PANTHER" id="PTHR43834">
    <property type="entry name" value="GTPASE DER"/>
    <property type="match status" value="1"/>
</dbReference>
<dbReference type="FunFam" id="3.40.50.300:FF:000040">
    <property type="entry name" value="GTPase Der"/>
    <property type="match status" value="1"/>
</dbReference>
<comment type="subunit">
    <text evidence="9">Associates with the 50S ribosomal subunit.</text>
</comment>
<evidence type="ECO:0000256" key="8">
    <source>
        <dbReference type="ARBA" id="ARBA00053470"/>
    </source>
</evidence>
<dbReference type="Pfam" id="PF01926">
    <property type="entry name" value="MMR_HSR1"/>
    <property type="match status" value="2"/>
</dbReference>
<name>I0JNB9_HALH3</name>
<proteinExistence type="inferred from homology"/>
<keyword evidence="5 9" id="KW-0547">Nucleotide-binding</keyword>
<evidence type="ECO:0000313" key="14">
    <source>
        <dbReference type="Proteomes" id="UP000007397"/>
    </source>
</evidence>
<dbReference type="AlphaFoldDB" id="I0JNB9"/>
<feature type="binding site" evidence="9">
    <location>
        <begin position="294"/>
        <end position="297"/>
    </location>
    <ligand>
        <name>GTP</name>
        <dbReference type="ChEBI" id="CHEBI:37565"/>
        <label>2</label>
    </ligand>
</feature>
<dbReference type="RefSeq" id="WP_014643530.1">
    <property type="nucleotide sequence ID" value="NC_017668.1"/>
</dbReference>
<dbReference type="InterPro" id="IPR027417">
    <property type="entry name" value="P-loop_NTPase"/>
</dbReference>
<feature type="binding site" evidence="9">
    <location>
        <begin position="119"/>
        <end position="122"/>
    </location>
    <ligand>
        <name>GTP</name>
        <dbReference type="ChEBI" id="CHEBI:37565"/>
        <label>1</label>
    </ligand>
</feature>
<dbReference type="Pfam" id="PF14714">
    <property type="entry name" value="KH_dom-like"/>
    <property type="match status" value="1"/>
</dbReference>
<dbReference type="InterPro" id="IPR032859">
    <property type="entry name" value="KH_dom-like"/>
</dbReference>
<dbReference type="Gene3D" id="3.30.300.20">
    <property type="match status" value="1"/>
</dbReference>
<dbReference type="GO" id="GO:0005525">
    <property type="term" value="F:GTP binding"/>
    <property type="evidence" value="ECO:0007669"/>
    <property type="project" value="UniProtKB-UniRule"/>
</dbReference>
<evidence type="ECO:0000256" key="1">
    <source>
        <dbReference type="ARBA" id="ARBA00008279"/>
    </source>
</evidence>
<evidence type="ECO:0000256" key="4">
    <source>
        <dbReference type="ARBA" id="ARBA00022737"/>
    </source>
</evidence>
<gene>
    <name evidence="9" type="primary">der</name>
    <name evidence="13" type="ordered locus">HBHAL_3293</name>
</gene>
<sequence>MRKSVMAIVGRPNVGKSTIFNRLVGERISIVEDTPGVTRDRIYAEGEWLNERFNVIDTGGIELGDEPLLVQMREQAQVAIDEADVIVFMVNGRDGITGADEEVAKILYKSNKPVVLAVNKVDNPEMRENIYEFYSLGFGEPHPISGTHGLGLGDMLDEVVKYFPEKILEEIDDDIIRFSVIGRPNVGKSSLVNTLLGQERVIVSDIAGTTRDAIDTPFSKDDRDYVIIDTAGMRKRGKIYEATEKYSIMRAMKAIERSDVVLSLIDADTGIQEQDKKIAGYAHEAGKAVIIVVNKWDTVEVEEKTMKEFEDKVRSNFRFLDYAPVVFLSAKTKKRVHTLLPRILEASENHAKRVQTNILNEVIMDALAMNPSPSIKGQKLKIFYATQVSVKPPSFVVFVNEPELMHFTYERFLENRIREAFGFEGTPIKIFARKRS</sequence>